<name>A0A7S0QGY5_9CRYP</name>
<dbReference type="InterPro" id="IPR035965">
    <property type="entry name" value="PAS-like_dom_sf"/>
</dbReference>
<reference evidence="2" key="1">
    <citation type="submission" date="2021-01" db="EMBL/GenBank/DDBJ databases">
        <authorList>
            <person name="Corre E."/>
            <person name="Pelletier E."/>
            <person name="Niang G."/>
            <person name="Scheremetjew M."/>
            <person name="Finn R."/>
            <person name="Kale V."/>
            <person name="Holt S."/>
            <person name="Cochrane G."/>
            <person name="Meng A."/>
            <person name="Brown T."/>
            <person name="Cohen L."/>
        </authorList>
    </citation>
    <scope>NUCLEOTIDE SEQUENCE</scope>
    <source>
        <strain evidence="2">CCAP979/52</strain>
    </source>
</reference>
<feature type="domain" description="PAS" evidence="1">
    <location>
        <begin position="1"/>
        <end position="53"/>
    </location>
</feature>
<dbReference type="InterPro" id="IPR000014">
    <property type="entry name" value="PAS"/>
</dbReference>
<evidence type="ECO:0000313" key="2">
    <source>
        <dbReference type="EMBL" id="CAD8630103.1"/>
    </source>
</evidence>
<dbReference type="EMBL" id="HBEZ01014078">
    <property type="protein sequence ID" value="CAD8630103.1"/>
    <property type="molecule type" value="Transcribed_RNA"/>
</dbReference>
<proteinExistence type="predicted"/>
<evidence type="ECO:0000259" key="1">
    <source>
        <dbReference type="PROSITE" id="PS50112"/>
    </source>
</evidence>
<dbReference type="Gene3D" id="3.30.450.20">
    <property type="entry name" value="PAS domain"/>
    <property type="match status" value="1"/>
</dbReference>
<dbReference type="PROSITE" id="PS50112">
    <property type="entry name" value="PAS"/>
    <property type="match status" value="1"/>
</dbReference>
<protein>
    <recommendedName>
        <fullName evidence="1">PAS domain-containing protein</fullName>
    </recommendedName>
</protein>
<gene>
    <name evidence="2" type="ORF">CCUR1050_LOCUS7782</name>
</gene>
<dbReference type="CDD" id="cd00130">
    <property type="entry name" value="PAS"/>
    <property type="match status" value="1"/>
</dbReference>
<sequence>MLEKSPIGTRAVVIVSSNTGHQVLMCDNGLQALLDYNPDEAVGRSIRFLFGPETDAPAILSAVKSATSLQHPTTQHAILYGRHGDAQNTVVTCAPYYDAAGAPSGCLVALEASAAITTQQALRECAAGDESTQSAMLLVSAEPPHPIQTINGTGAALLGTPAAQLCGRPLCTVLAPRADDPRLDAAIRAARDGR</sequence>
<dbReference type="AlphaFoldDB" id="A0A7S0QGY5"/>
<dbReference type="SUPFAM" id="SSF55785">
    <property type="entry name" value="PYP-like sensor domain (PAS domain)"/>
    <property type="match status" value="1"/>
</dbReference>
<organism evidence="2">
    <name type="scientific">Cryptomonas curvata</name>
    <dbReference type="NCBI Taxonomy" id="233186"/>
    <lineage>
        <taxon>Eukaryota</taxon>
        <taxon>Cryptophyceae</taxon>
        <taxon>Cryptomonadales</taxon>
        <taxon>Cryptomonadaceae</taxon>
        <taxon>Cryptomonas</taxon>
    </lineage>
</organism>
<dbReference type="Pfam" id="PF13426">
    <property type="entry name" value="PAS_9"/>
    <property type="match status" value="1"/>
</dbReference>
<feature type="non-terminal residue" evidence="2">
    <location>
        <position position="194"/>
    </location>
</feature>
<accession>A0A7S0QGY5</accession>